<organism evidence="2 3">
    <name type="scientific">Plectosphaerella plurivora</name>
    <dbReference type="NCBI Taxonomy" id="936078"/>
    <lineage>
        <taxon>Eukaryota</taxon>
        <taxon>Fungi</taxon>
        <taxon>Dikarya</taxon>
        <taxon>Ascomycota</taxon>
        <taxon>Pezizomycotina</taxon>
        <taxon>Sordariomycetes</taxon>
        <taxon>Hypocreomycetidae</taxon>
        <taxon>Glomerellales</taxon>
        <taxon>Plectosphaerellaceae</taxon>
        <taxon>Plectosphaerella</taxon>
    </lineage>
</organism>
<dbReference type="AlphaFoldDB" id="A0A9P8V0Y6"/>
<dbReference type="OrthoDB" id="1938621at2759"/>
<keyword evidence="3" id="KW-1185">Reference proteome</keyword>
<sequence length="247" mass="26684">MTSFVCGRAPSSASFYVQIAKRCIPASSTFIPPLDILAPRFYDAGATGHRAYSSGAPTSHCNNISSRHAIAFGRGTSVLLPQRRTFATTQTRPGTACVYNPQADENGDEMILEITDRAGKRLSQIMKKDSNPNLALRIQVESGGCHGFQYLMSLVTLPTTSTSEHEGKLSSLLGEDDTIFQYTTGEDTETTMTEGAPKIVIDQPSLELLKGSKVDFTMELIGSQFKITDNPYATSACGCGTSFDIKM</sequence>
<protein>
    <submittedName>
        <fullName evidence="2">Iron sulfur assembly protein</fullName>
    </submittedName>
</protein>
<dbReference type="GO" id="GO:0005739">
    <property type="term" value="C:mitochondrion"/>
    <property type="evidence" value="ECO:0007669"/>
    <property type="project" value="TreeGrafter"/>
</dbReference>
<comment type="similarity">
    <text evidence="1">Belongs to the HesB/IscA family.</text>
</comment>
<dbReference type="Proteomes" id="UP000770015">
    <property type="component" value="Unassembled WGS sequence"/>
</dbReference>
<dbReference type="GO" id="GO:0016226">
    <property type="term" value="P:iron-sulfur cluster assembly"/>
    <property type="evidence" value="ECO:0007669"/>
    <property type="project" value="TreeGrafter"/>
</dbReference>
<dbReference type="SUPFAM" id="SSF89360">
    <property type="entry name" value="HesB-like domain"/>
    <property type="match status" value="1"/>
</dbReference>
<evidence type="ECO:0000313" key="3">
    <source>
        <dbReference type="Proteomes" id="UP000770015"/>
    </source>
</evidence>
<dbReference type="InterPro" id="IPR035903">
    <property type="entry name" value="HesB-like_dom_sf"/>
</dbReference>
<dbReference type="PANTHER" id="PTHR43011">
    <property type="entry name" value="IRON-SULFUR CLUSTER ASSEMBLY 2 HOMOLOG, MITOCHONDRIAL"/>
    <property type="match status" value="1"/>
</dbReference>
<comment type="caution">
    <text evidence="2">The sequence shown here is derived from an EMBL/GenBank/DDBJ whole genome shotgun (WGS) entry which is preliminary data.</text>
</comment>
<evidence type="ECO:0000313" key="2">
    <source>
        <dbReference type="EMBL" id="KAH6664387.1"/>
    </source>
</evidence>
<name>A0A9P8V0Y6_9PEZI</name>
<reference evidence="2" key="1">
    <citation type="journal article" date="2021" name="Nat. Commun.">
        <title>Genetic determinants of endophytism in the Arabidopsis root mycobiome.</title>
        <authorList>
            <person name="Mesny F."/>
            <person name="Miyauchi S."/>
            <person name="Thiergart T."/>
            <person name="Pickel B."/>
            <person name="Atanasova L."/>
            <person name="Karlsson M."/>
            <person name="Huettel B."/>
            <person name="Barry K.W."/>
            <person name="Haridas S."/>
            <person name="Chen C."/>
            <person name="Bauer D."/>
            <person name="Andreopoulos W."/>
            <person name="Pangilinan J."/>
            <person name="LaButti K."/>
            <person name="Riley R."/>
            <person name="Lipzen A."/>
            <person name="Clum A."/>
            <person name="Drula E."/>
            <person name="Henrissat B."/>
            <person name="Kohler A."/>
            <person name="Grigoriev I.V."/>
            <person name="Martin F.M."/>
            <person name="Hacquard S."/>
        </authorList>
    </citation>
    <scope>NUCLEOTIDE SEQUENCE</scope>
    <source>
        <strain evidence="2">MPI-SDFR-AT-0117</strain>
    </source>
</reference>
<dbReference type="EMBL" id="JAGSXJ010000040">
    <property type="protein sequence ID" value="KAH6664387.1"/>
    <property type="molecule type" value="Genomic_DNA"/>
</dbReference>
<dbReference type="GO" id="GO:0005506">
    <property type="term" value="F:iron ion binding"/>
    <property type="evidence" value="ECO:0007669"/>
    <property type="project" value="TreeGrafter"/>
</dbReference>
<proteinExistence type="inferred from homology"/>
<dbReference type="PANTHER" id="PTHR43011:SF1">
    <property type="entry name" value="IRON-SULFUR CLUSTER ASSEMBLY 2 HOMOLOG, MITOCHONDRIAL"/>
    <property type="match status" value="1"/>
</dbReference>
<gene>
    <name evidence="2" type="ORF">F5X68DRAFT_60966</name>
</gene>
<evidence type="ECO:0000256" key="1">
    <source>
        <dbReference type="ARBA" id="ARBA00006718"/>
    </source>
</evidence>
<dbReference type="GO" id="GO:0051537">
    <property type="term" value="F:2 iron, 2 sulfur cluster binding"/>
    <property type="evidence" value="ECO:0007669"/>
    <property type="project" value="TreeGrafter"/>
</dbReference>
<accession>A0A9P8V0Y6</accession>
<dbReference type="GO" id="GO:0051539">
    <property type="term" value="F:4 iron, 4 sulfur cluster binding"/>
    <property type="evidence" value="ECO:0007669"/>
    <property type="project" value="TreeGrafter"/>
</dbReference>
<dbReference type="Gene3D" id="2.60.300.12">
    <property type="entry name" value="HesB-like domain"/>
    <property type="match status" value="1"/>
</dbReference>